<dbReference type="OrthoDB" id="76516at2759"/>
<dbReference type="STRING" id="3818.A0A445CIN3"/>
<evidence type="ECO:0000256" key="8">
    <source>
        <dbReference type="ARBA" id="ARBA00023136"/>
    </source>
</evidence>
<keyword evidence="8" id="KW-0472">Membrane</keyword>
<evidence type="ECO:0000256" key="7">
    <source>
        <dbReference type="ARBA" id="ARBA00023054"/>
    </source>
</evidence>
<feature type="domain" description="PX" evidence="12">
    <location>
        <begin position="90"/>
        <end position="207"/>
    </location>
</feature>
<dbReference type="PANTHER" id="PTHR46856:SF3">
    <property type="entry name" value="PX DOMAIN-CONTAINING PROTEIN EREX"/>
    <property type="match status" value="1"/>
</dbReference>
<dbReference type="AlphaFoldDB" id="A0A445CIN3"/>
<evidence type="ECO:0000256" key="6">
    <source>
        <dbReference type="ARBA" id="ARBA00022927"/>
    </source>
</evidence>
<evidence type="ECO:0000256" key="1">
    <source>
        <dbReference type="ARBA" id="ARBA00004481"/>
    </source>
</evidence>
<evidence type="ECO:0000256" key="4">
    <source>
        <dbReference type="ARBA" id="ARBA00022490"/>
    </source>
</evidence>
<dbReference type="SMR" id="A0A445CIN3"/>
<dbReference type="Gene3D" id="3.30.1520.10">
    <property type="entry name" value="Phox-like domain"/>
    <property type="match status" value="1"/>
</dbReference>
<feature type="compositionally biased region" description="Polar residues" evidence="11">
    <location>
        <begin position="351"/>
        <end position="372"/>
    </location>
</feature>
<dbReference type="Pfam" id="PF00787">
    <property type="entry name" value="PX"/>
    <property type="match status" value="1"/>
</dbReference>
<proteinExistence type="predicted"/>
<dbReference type="PANTHER" id="PTHR46856">
    <property type="entry name" value="PX DOMAIN-CONTAINING PROTEIN EREL1-RELATED"/>
    <property type="match status" value="1"/>
</dbReference>
<feature type="region of interest" description="Disordered" evidence="11">
    <location>
        <begin position="48"/>
        <end position="67"/>
    </location>
</feature>
<keyword evidence="6" id="KW-0653">Protein transport</keyword>
<evidence type="ECO:0000256" key="9">
    <source>
        <dbReference type="ARBA" id="ARBA00055681"/>
    </source>
</evidence>
<dbReference type="InterPro" id="IPR001683">
    <property type="entry name" value="PX_dom"/>
</dbReference>
<comment type="subcellular location">
    <subcellularLocation>
        <location evidence="2">Cytoplasm</location>
        <location evidence="2">Cytosol</location>
    </subcellularLocation>
    <subcellularLocation>
        <location evidence="1">Endosome membrane</location>
        <topology evidence="1">Peripheral membrane protein</topology>
    </subcellularLocation>
</comment>
<comment type="function">
    <text evidence="9">Acts as an effector of RABF2A and RABF2B. Involved in vacuolar transport of storage proteins. Regulates membrane trafficking to protein storage vacuoles (PSVs). Binds specifically to phosphatidylinositol 3-monophosphate (PtdIns3P).</text>
</comment>
<gene>
    <name evidence="13" type="ORF">Ahy_A07g037402</name>
</gene>
<keyword evidence="5" id="KW-0967">Endosome</keyword>
<keyword evidence="3" id="KW-0813">Transport</keyword>
<feature type="region of interest" description="Disordered" evidence="11">
    <location>
        <begin position="251"/>
        <end position="310"/>
    </location>
</feature>
<evidence type="ECO:0000256" key="11">
    <source>
        <dbReference type="SAM" id="MobiDB-lite"/>
    </source>
</evidence>
<evidence type="ECO:0000259" key="12">
    <source>
        <dbReference type="PROSITE" id="PS50195"/>
    </source>
</evidence>
<evidence type="ECO:0000313" key="13">
    <source>
        <dbReference type="EMBL" id="RYR50785.1"/>
    </source>
</evidence>
<feature type="compositionally biased region" description="Polar residues" evidence="11">
    <location>
        <begin position="276"/>
        <end position="291"/>
    </location>
</feature>
<feature type="region of interest" description="Disordered" evidence="11">
    <location>
        <begin position="712"/>
        <end position="738"/>
    </location>
</feature>
<dbReference type="Gramene" id="arahy.Tifrunner.gnm2.ann2.Ah18g005400.1">
    <property type="protein sequence ID" value="arahy.Tifrunner.gnm2.ann2.Ah18g005400.1-CDS"/>
    <property type="gene ID" value="arahy.Tifrunner.gnm2.ann2.Ah18g005400"/>
</dbReference>
<evidence type="ECO:0000256" key="10">
    <source>
        <dbReference type="SAM" id="Coils"/>
    </source>
</evidence>
<protein>
    <recommendedName>
        <fullName evidence="12">PX domain-containing protein</fullName>
    </recommendedName>
</protein>
<feature type="region of interest" description="Disordered" evidence="11">
    <location>
        <begin position="351"/>
        <end position="384"/>
    </location>
</feature>
<dbReference type="GO" id="GO:0015031">
    <property type="term" value="P:protein transport"/>
    <property type="evidence" value="ECO:0007669"/>
    <property type="project" value="UniProtKB-KW"/>
</dbReference>
<dbReference type="SUPFAM" id="SSF64268">
    <property type="entry name" value="PX domain"/>
    <property type="match status" value="1"/>
</dbReference>
<dbReference type="GO" id="GO:0035091">
    <property type="term" value="F:phosphatidylinositol binding"/>
    <property type="evidence" value="ECO:0007669"/>
    <property type="project" value="InterPro"/>
</dbReference>
<keyword evidence="4" id="KW-0963">Cytoplasm</keyword>
<evidence type="ECO:0000256" key="5">
    <source>
        <dbReference type="ARBA" id="ARBA00022753"/>
    </source>
</evidence>
<comment type="caution">
    <text evidence="13">The sequence shown here is derived from an EMBL/GenBank/DDBJ whole genome shotgun (WGS) entry which is preliminary data.</text>
</comment>
<evidence type="ECO:0000256" key="2">
    <source>
        <dbReference type="ARBA" id="ARBA00004514"/>
    </source>
</evidence>
<dbReference type="InterPro" id="IPR036871">
    <property type="entry name" value="PX_dom_sf"/>
</dbReference>
<feature type="compositionally biased region" description="Basic and acidic residues" evidence="11">
    <location>
        <begin position="292"/>
        <end position="309"/>
    </location>
</feature>
<dbReference type="GO" id="GO:0005829">
    <property type="term" value="C:cytosol"/>
    <property type="evidence" value="ECO:0007669"/>
    <property type="project" value="UniProtKB-SubCell"/>
</dbReference>
<organism evidence="13 14">
    <name type="scientific">Arachis hypogaea</name>
    <name type="common">Peanut</name>
    <dbReference type="NCBI Taxonomy" id="3818"/>
    <lineage>
        <taxon>Eukaryota</taxon>
        <taxon>Viridiplantae</taxon>
        <taxon>Streptophyta</taxon>
        <taxon>Embryophyta</taxon>
        <taxon>Tracheophyta</taxon>
        <taxon>Spermatophyta</taxon>
        <taxon>Magnoliopsida</taxon>
        <taxon>eudicotyledons</taxon>
        <taxon>Gunneridae</taxon>
        <taxon>Pentapetalae</taxon>
        <taxon>rosids</taxon>
        <taxon>fabids</taxon>
        <taxon>Fabales</taxon>
        <taxon>Fabaceae</taxon>
        <taxon>Papilionoideae</taxon>
        <taxon>50 kb inversion clade</taxon>
        <taxon>dalbergioids sensu lato</taxon>
        <taxon>Dalbergieae</taxon>
        <taxon>Pterocarpus clade</taxon>
        <taxon>Arachis</taxon>
    </lineage>
</organism>
<evidence type="ECO:0000313" key="14">
    <source>
        <dbReference type="Proteomes" id="UP000289738"/>
    </source>
</evidence>
<keyword evidence="7 10" id="KW-0175">Coiled coil</keyword>
<dbReference type="Gramene" id="arahy.Tifrunner.gnm2.ann2.Ah07g348400.1">
    <property type="protein sequence ID" value="arahy.Tifrunner.gnm2.ann2.Ah07g348400.1-CDS"/>
    <property type="gene ID" value="arahy.Tifrunner.gnm2.ann2.Ah07g348400"/>
</dbReference>
<dbReference type="EMBL" id="SDMP01000007">
    <property type="protein sequence ID" value="RYR50785.1"/>
    <property type="molecule type" value="Genomic_DNA"/>
</dbReference>
<dbReference type="GO" id="GO:0010008">
    <property type="term" value="C:endosome membrane"/>
    <property type="evidence" value="ECO:0007669"/>
    <property type="project" value="UniProtKB-SubCell"/>
</dbReference>
<dbReference type="Proteomes" id="UP000289738">
    <property type="component" value="Chromosome A07"/>
</dbReference>
<accession>A0A445CIN3</accession>
<keyword evidence="14" id="KW-1185">Reference proteome</keyword>
<sequence length="738" mass="83513">MHPYVHDFSVLDLNFSCAYADTVINPFAYRRSLLNDDYFLPQNDAASLSPKHRHDGTSPLPLGMDWSPPPRKWDGRNSVWPHDPHTGWSFCVTVPSWVTVPQSGGSEPVVFYRVLVGIQSPEGVTSTRVILRRFSDFLKLFSDLKKEFPMKNLPPAPSKKVLRIKSHALLEERRCLLADWMEKLLSDIDVSRSVPAAMFLELEAAARSAFHDVNQHISEKTSASGATPSIMFRDSSHGSVNADNSFITSKSGNDTSYEVSELGSPRHGKDKCSGRSMENSTSEHNLINSTQTHDRAASNKGFTKEDSSADKITTNTTDAIALRLDGTEFQPGTQKSKLNVHVKRLSTESIDSDFSSVQNSETSNSAANSLLQDASHHHESCEPSRNSLVTLPLYERHKLNRVLTTQQQRLVTAKTDVEDLLARLNQEMAARQYLMTKVKDLEVELETTRLNCRENMQQAVLTEKERFTQMQWDMEELRRKCLEFEMKLKSEEDERVLAESTKESVIQEKQLLQQELDAAREQLEQLQKYHDEFETKSKTDSKLLVKEVKSLRSSQLELKQQLSDLMKEKIDVERILQKERQRMELLHNANSKLLHECGILQRRLKECSVNFLVEEEDKLTVDTSPSDALDLLATSDNRIGLLLAEAQLLAQDVENAGVALDESRDTANSGATGTTTPHDELRKMLADVFVDNASLRKQINSVIRCALNSNIKSGESEEEEEEEEVHLQKTVLSKFLER</sequence>
<evidence type="ECO:0000256" key="3">
    <source>
        <dbReference type="ARBA" id="ARBA00022448"/>
    </source>
</evidence>
<reference evidence="13 14" key="1">
    <citation type="submission" date="2019-01" db="EMBL/GenBank/DDBJ databases">
        <title>Sequencing of cultivated peanut Arachis hypogaea provides insights into genome evolution and oil improvement.</title>
        <authorList>
            <person name="Chen X."/>
        </authorList>
    </citation>
    <scope>NUCLEOTIDE SEQUENCE [LARGE SCALE GENOMIC DNA]</scope>
    <source>
        <strain evidence="14">cv. Fuhuasheng</strain>
        <tissue evidence="13">Leaves</tissue>
    </source>
</reference>
<feature type="coiled-coil region" evidence="10">
    <location>
        <begin position="438"/>
        <end position="596"/>
    </location>
</feature>
<name>A0A445CIN3_ARAHY</name>
<dbReference type="PROSITE" id="PS50195">
    <property type="entry name" value="PX"/>
    <property type="match status" value="1"/>
</dbReference>
<dbReference type="FunFam" id="3.30.1520.10:FF:000060">
    <property type="entry name" value="Phox (PX) domain-containing protein"/>
    <property type="match status" value="1"/>
</dbReference>
<dbReference type="InterPro" id="IPR044588">
    <property type="entry name" value="EREX-like"/>
</dbReference>
<dbReference type="SMART" id="SM00312">
    <property type="entry name" value="PX"/>
    <property type="match status" value="1"/>
</dbReference>